<dbReference type="Pfam" id="PF14223">
    <property type="entry name" value="Retrotran_gag_2"/>
    <property type="match status" value="1"/>
</dbReference>
<gene>
    <name evidence="1" type="primary">GIP_192</name>
    <name evidence="1" type="ORF">CM83_104224</name>
</gene>
<evidence type="ECO:0000313" key="1">
    <source>
        <dbReference type="EMBL" id="JAG23900.1"/>
    </source>
</evidence>
<reference evidence="1" key="1">
    <citation type="journal article" date="2014" name="PLoS ONE">
        <title>Transcriptome-Based Identification of ABC Transporters in the Western Tarnished Plant Bug Lygus hesperus.</title>
        <authorList>
            <person name="Hull J.J."/>
            <person name="Chaney K."/>
            <person name="Geib S.M."/>
            <person name="Fabrick J.A."/>
            <person name="Brent C.S."/>
            <person name="Walsh D."/>
            <person name="Lavine L.C."/>
        </authorList>
    </citation>
    <scope>NUCLEOTIDE SEQUENCE</scope>
</reference>
<name>A0A0A9Y2Y9_LYGHE</name>
<reference evidence="1" key="2">
    <citation type="submission" date="2014-07" db="EMBL/GenBank/DDBJ databases">
        <authorList>
            <person name="Hull J."/>
        </authorList>
    </citation>
    <scope>NUCLEOTIDE SEQUENCE</scope>
</reference>
<organism evidence="1">
    <name type="scientific">Lygus hesperus</name>
    <name type="common">Western plant bug</name>
    <dbReference type="NCBI Taxonomy" id="30085"/>
    <lineage>
        <taxon>Eukaryota</taxon>
        <taxon>Metazoa</taxon>
        <taxon>Ecdysozoa</taxon>
        <taxon>Arthropoda</taxon>
        <taxon>Hexapoda</taxon>
        <taxon>Insecta</taxon>
        <taxon>Pterygota</taxon>
        <taxon>Neoptera</taxon>
        <taxon>Paraneoptera</taxon>
        <taxon>Hemiptera</taxon>
        <taxon>Heteroptera</taxon>
        <taxon>Panheteroptera</taxon>
        <taxon>Cimicomorpha</taxon>
        <taxon>Miridae</taxon>
        <taxon>Mirini</taxon>
        <taxon>Lygus</taxon>
    </lineage>
</organism>
<dbReference type="AlphaFoldDB" id="A0A0A9Y2Y9"/>
<dbReference type="EMBL" id="GBHO01019704">
    <property type="protein sequence ID" value="JAG23900.1"/>
    <property type="molecule type" value="Transcribed_RNA"/>
</dbReference>
<accession>A0A0A9Y2Y9</accession>
<protein>
    <submittedName>
        <fullName evidence="1">Copia protein</fullName>
    </submittedName>
</protein>
<proteinExistence type="predicted"/>
<sequence>MATPPANPSMTAIPQLTNVNFHNWKFRVHCLMDKEGCREVLDLSDDIKLSEEQKKAVTQLDKKARWIIVQCVSDKHIEILKGHTKAKDMMGALEKVFARKSPVSKLFIMRKLLQMRFNDGDLQDHFVKVETLINELQAAGTAQSKLEETDKVCYLLLTMPDTFNNVTVAIETMTDATEITMDFVKGRLLDTYLRMKNGHQHRNEDDGCAFTAPNNSSGCFECGDERHYKK</sequence>
<feature type="non-terminal residue" evidence="1">
    <location>
        <position position="230"/>
    </location>
</feature>